<dbReference type="FunFam" id="2.60.120.200:FF:000114">
    <property type="entry name" value="Probable endo-1,3(4)-beta-glucanase NFIA_089530"/>
    <property type="match status" value="1"/>
</dbReference>
<dbReference type="GO" id="GO:0052861">
    <property type="term" value="F:endo-1,3(4)-beta-glucanase activity"/>
    <property type="evidence" value="ECO:0007669"/>
    <property type="project" value="UniProtKB-EC"/>
</dbReference>
<feature type="signal peptide" evidence="7">
    <location>
        <begin position="1"/>
        <end position="18"/>
    </location>
</feature>
<dbReference type="InterPro" id="IPR013320">
    <property type="entry name" value="ConA-like_dom_sf"/>
</dbReference>
<keyword evidence="10" id="KW-1185">Reference proteome</keyword>
<dbReference type="InterPro" id="IPR000757">
    <property type="entry name" value="Beta-glucanase-like"/>
</dbReference>
<dbReference type="OrthoDB" id="192832at2759"/>
<dbReference type="CDD" id="cd02181">
    <property type="entry name" value="GH16_fungal_Lam16A_glucanase"/>
    <property type="match status" value="1"/>
</dbReference>
<keyword evidence="7" id="KW-0732">Signal</keyword>
<feature type="non-terminal residue" evidence="9">
    <location>
        <position position="336"/>
    </location>
</feature>
<feature type="chain" id="PRO_5025331194" description="endo-1,3(4)-beta-glucanase" evidence="7">
    <location>
        <begin position="19"/>
        <end position="336"/>
    </location>
</feature>
<dbReference type="PANTHER" id="PTHR10963">
    <property type="entry name" value="GLYCOSYL HYDROLASE-RELATED"/>
    <property type="match status" value="1"/>
</dbReference>
<comment type="catalytic activity">
    <reaction evidence="1">
        <text>Endohydrolysis of (1-&gt;3)- or (1-&gt;4)-linkages in beta-D-glucans when the glucose residue whose reducing group is involved in the linkage to be hydrolyzed is itself substituted at C-3.</text>
        <dbReference type="EC" id="3.2.1.6"/>
    </reaction>
</comment>
<gene>
    <name evidence="9" type="ORF">K491DRAFT_575936</name>
</gene>
<dbReference type="GO" id="GO:0009251">
    <property type="term" value="P:glucan catabolic process"/>
    <property type="evidence" value="ECO:0007669"/>
    <property type="project" value="TreeGrafter"/>
</dbReference>
<evidence type="ECO:0000256" key="3">
    <source>
        <dbReference type="ARBA" id="ARBA00012599"/>
    </source>
</evidence>
<evidence type="ECO:0000256" key="6">
    <source>
        <dbReference type="SAM" id="MobiDB-lite"/>
    </source>
</evidence>
<feature type="domain" description="GH16" evidence="8">
    <location>
        <begin position="24"/>
        <end position="279"/>
    </location>
</feature>
<dbReference type="PANTHER" id="PTHR10963:SF24">
    <property type="entry name" value="GLYCOSIDASE C21B10.07-RELATED"/>
    <property type="match status" value="1"/>
</dbReference>
<dbReference type="EC" id="3.2.1.6" evidence="3"/>
<dbReference type="SUPFAM" id="SSF49899">
    <property type="entry name" value="Concanavalin A-like lectins/glucanases"/>
    <property type="match status" value="1"/>
</dbReference>
<comment type="similarity">
    <text evidence="2">Belongs to the glycosyl hydrolase 16 family.</text>
</comment>
<dbReference type="AlphaFoldDB" id="A0A6A6SIB9"/>
<accession>A0A6A6SIB9</accession>
<evidence type="ECO:0000313" key="10">
    <source>
        <dbReference type="Proteomes" id="UP000799324"/>
    </source>
</evidence>
<name>A0A6A6SIB9_9PLEO</name>
<keyword evidence="5" id="KW-0326">Glycosidase</keyword>
<evidence type="ECO:0000256" key="2">
    <source>
        <dbReference type="ARBA" id="ARBA00006865"/>
    </source>
</evidence>
<evidence type="ECO:0000313" key="9">
    <source>
        <dbReference type="EMBL" id="KAF2647330.1"/>
    </source>
</evidence>
<feature type="compositionally biased region" description="Low complexity" evidence="6">
    <location>
        <begin position="320"/>
        <end position="336"/>
    </location>
</feature>
<reference evidence="9" key="1">
    <citation type="journal article" date="2020" name="Stud. Mycol.">
        <title>101 Dothideomycetes genomes: a test case for predicting lifestyles and emergence of pathogens.</title>
        <authorList>
            <person name="Haridas S."/>
            <person name="Albert R."/>
            <person name="Binder M."/>
            <person name="Bloem J."/>
            <person name="Labutti K."/>
            <person name="Salamov A."/>
            <person name="Andreopoulos B."/>
            <person name="Baker S."/>
            <person name="Barry K."/>
            <person name="Bills G."/>
            <person name="Bluhm B."/>
            <person name="Cannon C."/>
            <person name="Castanera R."/>
            <person name="Culley D."/>
            <person name="Daum C."/>
            <person name="Ezra D."/>
            <person name="Gonzalez J."/>
            <person name="Henrissat B."/>
            <person name="Kuo A."/>
            <person name="Liang C."/>
            <person name="Lipzen A."/>
            <person name="Lutzoni F."/>
            <person name="Magnuson J."/>
            <person name="Mondo S."/>
            <person name="Nolan M."/>
            <person name="Ohm R."/>
            <person name="Pangilinan J."/>
            <person name="Park H.-J."/>
            <person name="Ramirez L."/>
            <person name="Alfaro M."/>
            <person name="Sun H."/>
            <person name="Tritt A."/>
            <person name="Yoshinaga Y."/>
            <person name="Zwiers L.-H."/>
            <person name="Turgeon B."/>
            <person name="Goodwin S."/>
            <person name="Spatafora J."/>
            <person name="Crous P."/>
            <person name="Grigoriev I."/>
        </authorList>
    </citation>
    <scope>NUCLEOTIDE SEQUENCE</scope>
    <source>
        <strain evidence="9">CBS 122681</strain>
    </source>
</reference>
<sequence>MYFSTLLSGVALFKLSIAGYVLQDDYMNDFYGNFDFFTGADPTNGFVKYVDQATAQSTGLISSNSTGAASWGVDSSSVAKDGRSSMRIVSKNTYDSGLVVLDVEHMPVGCGTWPAFWMVGPSWPDDGEIDILEGVNDQEVNAMTLHTGAGCAIATTQGSFSGDVTTDNCDVNAADQDKNVGCSIKSTSSQSYGAGLNDNKGGVYATQWTDQAISVYFFPRGNVPEDALSANPDPSGWGTPAAQFASSTCDIASIFKQQKIVFDTTFCGDWAGNAWSSSTTCAAKADSCEAYVQNNPEAFTNAYWTINSLKVYQSNGATTSPSSSGILVPSSSAVPI</sequence>
<dbReference type="Gene3D" id="2.60.120.200">
    <property type="match status" value="1"/>
</dbReference>
<evidence type="ECO:0000256" key="4">
    <source>
        <dbReference type="ARBA" id="ARBA00022801"/>
    </source>
</evidence>
<dbReference type="EMBL" id="MU004634">
    <property type="protein sequence ID" value="KAF2647330.1"/>
    <property type="molecule type" value="Genomic_DNA"/>
</dbReference>
<dbReference type="PROSITE" id="PS51762">
    <property type="entry name" value="GH16_2"/>
    <property type="match status" value="1"/>
</dbReference>
<proteinExistence type="inferred from homology"/>
<protein>
    <recommendedName>
        <fullName evidence="3">endo-1,3(4)-beta-glucanase</fullName>
        <ecNumber evidence="3">3.2.1.6</ecNumber>
    </recommendedName>
</protein>
<evidence type="ECO:0000256" key="1">
    <source>
        <dbReference type="ARBA" id="ARBA00000124"/>
    </source>
</evidence>
<dbReference type="Pfam" id="PF26113">
    <property type="entry name" value="GH16_XgeA"/>
    <property type="match status" value="1"/>
</dbReference>
<feature type="region of interest" description="Disordered" evidence="6">
    <location>
        <begin position="317"/>
        <end position="336"/>
    </location>
</feature>
<organism evidence="9 10">
    <name type="scientific">Lophiostoma macrostomum CBS 122681</name>
    <dbReference type="NCBI Taxonomy" id="1314788"/>
    <lineage>
        <taxon>Eukaryota</taxon>
        <taxon>Fungi</taxon>
        <taxon>Dikarya</taxon>
        <taxon>Ascomycota</taxon>
        <taxon>Pezizomycotina</taxon>
        <taxon>Dothideomycetes</taxon>
        <taxon>Pleosporomycetidae</taxon>
        <taxon>Pleosporales</taxon>
        <taxon>Lophiostomataceae</taxon>
        <taxon>Lophiostoma</taxon>
    </lineage>
</organism>
<keyword evidence="4 9" id="KW-0378">Hydrolase</keyword>
<dbReference type="Proteomes" id="UP000799324">
    <property type="component" value="Unassembled WGS sequence"/>
</dbReference>
<evidence type="ECO:0000256" key="7">
    <source>
        <dbReference type="SAM" id="SignalP"/>
    </source>
</evidence>
<dbReference type="InterPro" id="IPR050546">
    <property type="entry name" value="Glycosyl_Hydrlase_16"/>
</dbReference>
<evidence type="ECO:0000256" key="5">
    <source>
        <dbReference type="ARBA" id="ARBA00023295"/>
    </source>
</evidence>
<evidence type="ECO:0000259" key="8">
    <source>
        <dbReference type="PROSITE" id="PS51762"/>
    </source>
</evidence>